<comment type="similarity">
    <text evidence="1">Belongs to the amidase family.</text>
</comment>
<dbReference type="SUPFAM" id="SSF75304">
    <property type="entry name" value="Amidase signature (AS) enzymes"/>
    <property type="match status" value="1"/>
</dbReference>
<protein>
    <submittedName>
        <fullName evidence="3">Amidase</fullName>
    </submittedName>
</protein>
<dbReference type="AlphaFoldDB" id="A0A8J6T4U4"/>
<dbReference type="PANTHER" id="PTHR11895">
    <property type="entry name" value="TRANSAMIDASE"/>
    <property type="match status" value="1"/>
</dbReference>
<accession>A0A8J6T4U4</accession>
<feature type="domain" description="Amidase" evidence="2">
    <location>
        <begin position="1"/>
        <end position="413"/>
    </location>
</feature>
<dbReference type="InterPro" id="IPR023631">
    <property type="entry name" value="Amidase_dom"/>
</dbReference>
<dbReference type="InterPro" id="IPR036928">
    <property type="entry name" value="AS_sf"/>
</dbReference>
<evidence type="ECO:0000313" key="3">
    <source>
        <dbReference type="EMBL" id="MBC8179060.1"/>
    </source>
</evidence>
<feature type="non-terminal residue" evidence="3">
    <location>
        <position position="1"/>
    </location>
</feature>
<name>A0A8J6T4U4_9DELT</name>
<dbReference type="EMBL" id="JACNJD010000341">
    <property type="protein sequence ID" value="MBC8179060.1"/>
    <property type="molecule type" value="Genomic_DNA"/>
</dbReference>
<dbReference type="InterPro" id="IPR000120">
    <property type="entry name" value="Amidase"/>
</dbReference>
<evidence type="ECO:0000259" key="2">
    <source>
        <dbReference type="Pfam" id="PF01425"/>
    </source>
</evidence>
<dbReference type="GO" id="GO:0003824">
    <property type="term" value="F:catalytic activity"/>
    <property type="evidence" value="ECO:0007669"/>
    <property type="project" value="InterPro"/>
</dbReference>
<gene>
    <name evidence="3" type="ORF">H8E19_16775</name>
</gene>
<comment type="caution">
    <text evidence="3">The sequence shown here is derived from an EMBL/GenBank/DDBJ whole genome shotgun (WGS) entry which is preliminary data.</text>
</comment>
<proteinExistence type="inferred from homology"/>
<evidence type="ECO:0000313" key="4">
    <source>
        <dbReference type="Proteomes" id="UP000650524"/>
    </source>
</evidence>
<dbReference type="PANTHER" id="PTHR11895:SF7">
    <property type="entry name" value="GLUTAMYL-TRNA(GLN) AMIDOTRANSFERASE SUBUNIT A, MITOCHONDRIAL"/>
    <property type="match status" value="1"/>
</dbReference>
<dbReference type="Gene3D" id="3.90.1300.10">
    <property type="entry name" value="Amidase signature (AS) domain"/>
    <property type="match status" value="1"/>
</dbReference>
<organism evidence="3 4">
    <name type="scientific">Candidatus Desulfacyla euxinica</name>
    <dbReference type="NCBI Taxonomy" id="2841693"/>
    <lineage>
        <taxon>Bacteria</taxon>
        <taxon>Deltaproteobacteria</taxon>
        <taxon>Candidatus Desulfacyla</taxon>
    </lineage>
</organism>
<dbReference type="Pfam" id="PF01425">
    <property type="entry name" value="Amidase"/>
    <property type="match status" value="1"/>
</dbReference>
<sequence>VNPALNAFVAMRAEQATEEAKELGERIASGMDPGPLAGIPLGVKDLEDVRGMVTSFGSIPYKDNVAHQDSVQVARLRSAGAIIVGKTNTPEFGFTGFTKNRLYGVTRNPWNRERTPGGSSGGAAAAIAAGMVPLVTGSDAGGSIRIPACYSGCFGLKPTYGRIPLGPVALLHMTRTWTLGPLTRSVGDAALYLDCVAGYHPADPGSLPPPGVSYLEALKNLPKNLKIGFSPTLGYARVQKEIMALVEKAANSFEQMGHHVEIWDGKLPEVSQAWSDLMNWELYGQIHQDLERIRPELGRTLAKSLDSARDLSIHDYLKIQEIRTELNRVLWEYFERFDLLLTPTMPTEAFAAKGPPPPEIDGHPIPLLGAVAFTYPFNLSGHPAATVRAGVTESGLPAGLQLIGPRYRDDLVLQAAYAYEQACPWNEWPDV</sequence>
<evidence type="ECO:0000256" key="1">
    <source>
        <dbReference type="ARBA" id="ARBA00009199"/>
    </source>
</evidence>
<dbReference type="Proteomes" id="UP000650524">
    <property type="component" value="Unassembled WGS sequence"/>
</dbReference>
<reference evidence="3 4" key="1">
    <citation type="submission" date="2020-08" db="EMBL/GenBank/DDBJ databases">
        <title>Bridging the membrane lipid divide: bacteria of the FCB group superphylum have the potential to synthesize archaeal ether lipids.</title>
        <authorList>
            <person name="Villanueva L."/>
            <person name="Von Meijenfeldt F.A.B."/>
            <person name="Westbye A.B."/>
            <person name="Yadav S."/>
            <person name="Hopmans E.C."/>
            <person name="Dutilh B.E."/>
            <person name="Sinninghe Damste J.S."/>
        </authorList>
    </citation>
    <scope>NUCLEOTIDE SEQUENCE [LARGE SCALE GENOMIC DNA]</scope>
    <source>
        <strain evidence="3">NIOZ-UU27</strain>
    </source>
</reference>